<feature type="compositionally biased region" description="Low complexity" evidence="1">
    <location>
        <begin position="753"/>
        <end position="763"/>
    </location>
</feature>
<reference evidence="3" key="1">
    <citation type="submission" date="2021-02" db="EMBL/GenBank/DDBJ databases">
        <authorList>
            <person name="Nowell W R."/>
        </authorList>
    </citation>
    <scope>NUCLEOTIDE SEQUENCE</scope>
</reference>
<feature type="region of interest" description="Disordered" evidence="1">
    <location>
        <begin position="670"/>
        <end position="794"/>
    </location>
</feature>
<evidence type="ECO:0008006" key="5">
    <source>
        <dbReference type="Google" id="ProtNLM"/>
    </source>
</evidence>
<feature type="compositionally biased region" description="Low complexity" evidence="1">
    <location>
        <begin position="904"/>
        <end position="926"/>
    </location>
</feature>
<comment type="caution">
    <text evidence="3">The sequence shown here is derived from an EMBL/GenBank/DDBJ whole genome shotgun (WGS) entry which is preliminary data.</text>
</comment>
<sequence length="1281" mass="143746">MATSSIIMLSNVSMERLYLSQPPAWNDLQRLPFSLNQQQQDIRSNQQIIRTCYDKLLHHMYDINSSSTTTINQLNEQLELAAEYCQLKTLHDVNAMYLHSDQFYVCIEFDSLTHLPRNVFMCFTYEQQTNEERFTCTRMLKALNEKQYKLFREHLNGYASLFTLTAPNMNNDKRIGYTAYKILQQDLERLSKTDVYGKLLEGFEPTCEGLPMRIKFNDQLKNDPLLPNNVRIIIVPSTTQHYLPIKSSIYIDEKSNTIQFDTSLKSNHLATGHFALEFDENQSPFILLLTYAQEIGHSTNINNFYTNTKTFNYLSTILPKTKLLNQYQWYISHDQLSIGIRRIPFTNIKQLIHILNLIRQQIYLTKYLNYYLNYNYEHEHMDDDNNNNNNNDIYLELSFLSSTILSITCAQSYHLLTFLLQMSNINTLPLLINRQQQKEIYLTNEKNSLLNIIENILKENSTKPYLSITNNDNNNTNNNSNNNNNNNNKQINHTQEQLINSINLTKLNRRLSCGPPAKLTWRRATTLRRNQPACLTLISMDNNQEKIDDEQLIDDDIHTNIINEHFDHDDNDAFINSPEQNQQQQQQHNHQLLIPKPSLNVYSSTLSRCTSVSSTQSISTPPLFGLSPSTPYPGGRNNPTGNIFFPLGKQISVPDYSPVTSPITMGTFDPSAFLPTNPAPSSNLMPPTDTNNKIQQKKKRRRSEHSADDFIHTLNNTSNDNRSLMHATKLPSSGGSDPSNIKRGKKPTDKNLQQSQQQQQQPQIVRQKSTFKVSDSPTANLLPQQSLTSSEDTSNELKPLKVVIKRFGDSGNNANDEVQQQQTVKQRKKQQQQQQQQQQHMTNPSGSLPTTMRKLANNNSTVGSSPSILVKSDSLDMSQLTVDPNTIMTINDGTQQTPRERPRPSSSQSTTSTSLSSSVSSQSRSAPPQPPIVLKIQRSKVYPGQDQSSSSSTTAPAATSAPTSNNITSSLKEALKHRTRSIPSGTNTNKQNVTSPPLLAAKLTSPSTGTTNNPLAPPTSVNSLFRIPRKSSSQEVTTKPKTEPTTTTTTTNTSSSPVLGKAPLLPTPGNNNNNNNIATMQKSMLSIGIRPSPPPSQIGSWQSPPTQQPSRFHQNRPRSSWSQQQPARGRMPITPPNVTALNSGHTSLPNFSQQPRSILKKPSSNDNSTSDLLYMSSSDLPGLNEQRSGTNFVTPLPPPSRTSTSPGLYDDNDDDSSPQAQLVIDTSSTPTNNVLLPYTIVPGSSSSSTMDNFDQTHENTLLINSSQQQHHLGDDSLSNLD</sequence>
<feature type="compositionally biased region" description="Polar residues" evidence="1">
    <location>
        <begin position="840"/>
        <end position="867"/>
    </location>
</feature>
<dbReference type="Proteomes" id="UP000663889">
    <property type="component" value="Unassembled WGS sequence"/>
</dbReference>
<feature type="compositionally biased region" description="Low complexity" evidence="1">
    <location>
        <begin position="1037"/>
        <end position="1057"/>
    </location>
</feature>
<feature type="region of interest" description="Disordered" evidence="1">
    <location>
        <begin position="807"/>
        <end position="1220"/>
    </location>
</feature>
<accession>A0A818JLB2</accession>
<dbReference type="EMBL" id="CAJNOU010000038">
    <property type="protein sequence ID" value="CAF0825748.1"/>
    <property type="molecule type" value="Genomic_DNA"/>
</dbReference>
<proteinExistence type="predicted"/>
<feature type="compositionally biased region" description="Polar residues" evidence="1">
    <location>
        <begin position="730"/>
        <end position="739"/>
    </location>
</feature>
<feature type="compositionally biased region" description="Polar residues" evidence="1">
    <location>
        <begin position="764"/>
        <end position="792"/>
    </location>
</feature>
<feature type="compositionally biased region" description="Polar residues" evidence="1">
    <location>
        <begin position="1136"/>
        <end position="1193"/>
    </location>
</feature>
<feature type="compositionally biased region" description="Polar residues" evidence="1">
    <location>
        <begin position="679"/>
        <end position="694"/>
    </location>
</feature>
<protein>
    <recommendedName>
        <fullName evidence="5">Mediator complex subunit 1</fullName>
    </recommendedName>
</protein>
<feature type="compositionally biased region" description="Polar residues" evidence="1">
    <location>
        <begin position="981"/>
        <end position="995"/>
    </location>
</feature>
<evidence type="ECO:0000313" key="4">
    <source>
        <dbReference type="Proteomes" id="UP000663874"/>
    </source>
</evidence>
<gene>
    <name evidence="3" type="ORF">FNK824_LOCUS481</name>
    <name evidence="2" type="ORF">SEV965_LOCUS1853</name>
</gene>
<name>A0A818JLB2_9BILA</name>
<feature type="region of interest" description="Disordered" evidence="1">
    <location>
        <begin position="467"/>
        <end position="489"/>
    </location>
</feature>
<dbReference type="EMBL" id="CAJOBE010000020">
    <property type="protein sequence ID" value="CAF3541363.1"/>
    <property type="molecule type" value="Genomic_DNA"/>
</dbReference>
<evidence type="ECO:0000256" key="1">
    <source>
        <dbReference type="SAM" id="MobiDB-lite"/>
    </source>
</evidence>
<feature type="compositionally biased region" description="Polar residues" evidence="1">
    <location>
        <begin position="875"/>
        <end position="893"/>
    </location>
</feature>
<feature type="compositionally biased region" description="Polar residues" evidence="1">
    <location>
        <begin position="1097"/>
        <end position="1126"/>
    </location>
</feature>
<feature type="compositionally biased region" description="Polar residues" evidence="1">
    <location>
        <begin position="713"/>
        <end position="722"/>
    </location>
</feature>
<feature type="compositionally biased region" description="Low complexity" evidence="1">
    <location>
        <begin position="948"/>
        <end position="964"/>
    </location>
</feature>
<feature type="compositionally biased region" description="Low complexity" evidence="1">
    <location>
        <begin position="470"/>
        <end position="488"/>
    </location>
</feature>
<feature type="compositionally biased region" description="Polar residues" evidence="1">
    <location>
        <begin position="1004"/>
        <end position="1023"/>
    </location>
</feature>
<evidence type="ECO:0000313" key="3">
    <source>
        <dbReference type="EMBL" id="CAF3541363.1"/>
    </source>
</evidence>
<dbReference type="Proteomes" id="UP000663874">
    <property type="component" value="Unassembled WGS sequence"/>
</dbReference>
<organism evidence="3 4">
    <name type="scientific">Rotaria sordida</name>
    <dbReference type="NCBI Taxonomy" id="392033"/>
    <lineage>
        <taxon>Eukaryota</taxon>
        <taxon>Metazoa</taxon>
        <taxon>Spiralia</taxon>
        <taxon>Gnathifera</taxon>
        <taxon>Rotifera</taxon>
        <taxon>Eurotatoria</taxon>
        <taxon>Bdelloidea</taxon>
        <taxon>Philodinida</taxon>
        <taxon>Philodinidae</taxon>
        <taxon>Rotaria</taxon>
    </lineage>
</organism>
<evidence type="ECO:0000313" key="2">
    <source>
        <dbReference type="EMBL" id="CAF0825748.1"/>
    </source>
</evidence>